<evidence type="ECO:0000256" key="3">
    <source>
        <dbReference type="ARBA" id="ARBA00022917"/>
    </source>
</evidence>
<dbReference type="Proteomes" id="UP000319767">
    <property type="component" value="Segment"/>
</dbReference>
<accession>A0A1V0QG61</accession>
<gene>
    <name evidence="7" type="primary">SWPV2-100</name>
</gene>
<evidence type="ECO:0000256" key="4">
    <source>
        <dbReference type="ARBA" id="ARBA00034664"/>
    </source>
</evidence>
<sequence length="234" mass="27101">MSFRELIYYNLLKYLVSGDTAYMEKFVSLCDSFGIDRVKMLSKFYNSRKTKLITNALKCNTYLDELELSYPDDIIKDLVTLKLNKFTKTIKRSYKLPNRGSGIAVIYDNTVKYNVNDEMLSYLKLKYLPSIYTYFKEDTLSTEDIPRDSVILIFDQDSISYFTYISCKKIVSNTDIKITVTEDCINKLLDEKNKDLLDSVFANRSNNVLSNTLNEIYSAVMSSLYLEDSISFSS</sequence>
<evidence type="ECO:0000256" key="5">
    <source>
        <dbReference type="ARBA" id="ARBA00034755"/>
    </source>
</evidence>
<protein>
    <recommendedName>
        <fullName evidence="6">Late transcription elongation factor OPG087</fullName>
    </recommendedName>
</protein>
<keyword evidence="3" id="KW-0648">Protein biosynthesis</keyword>
<keyword evidence="2" id="KW-0251">Elongation factor</keyword>
<evidence type="ECO:0000256" key="1">
    <source>
        <dbReference type="ARBA" id="ARBA00022518"/>
    </source>
</evidence>
<dbReference type="InterPro" id="IPR008446">
    <property type="entry name" value="Chordopox_G2"/>
</dbReference>
<dbReference type="Pfam" id="PF05796">
    <property type="entry name" value="Chordopox_G2"/>
    <property type="match status" value="1"/>
</dbReference>
<evidence type="ECO:0000256" key="6">
    <source>
        <dbReference type="ARBA" id="ARBA00034831"/>
    </source>
</evidence>
<keyword evidence="1" id="KW-0244">Early protein</keyword>
<comment type="similarity">
    <text evidence="5">Belongs to the orthopoxvirus OPG087 family.</text>
</comment>
<dbReference type="EMBL" id="KX857215">
    <property type="protein sequence ID" value="ARE67323.1"/>
    <property type="molecule type" value="Genomic_DNA"/>
</dbReference>
<evidence type="ECO:0000256" key="2">
    <source>
        <dbReference type="ARBA" id="ARBA00022768"/>
    </source>
</evidence>
<comment type="function">
    <text evidence="4">Involved in postreplicative transcription elongation on intermediate and late genes.</text>
</comment>
<reference evidence="7" key="1">
    <citation type="journal article" date="2017" name="BMC Genomics">
        <title>Genomic characterization of two novel pathogenic avipoxviruses isolated from pacific shearwaters (Ardenna spp.).</title>
        <authorList>
            <person name="Sarker S."/>
            <person name="Das S."/>
            <person name="Lavers J.L."/>
            <person name="Hutton I."/>
            <person name="Helbig K."/>
            <person name="Imbery J."/>
            <person name="Upton C."/>
            <person name="Raidal S.R."/>
        </authorList>
    </citation>
    <scope>NUCLEOTIDE SEQUENCE [LARGE SCALE GENOMIC DNA]</scope>
    <source>
        <strain evidence="7">SWPV-2</strain>
    </source>
</reference>
<proteinExistence type="inferred from homology"/>
<organism evidence="7">
    <name type="scientific">Shearwaterpox virus</name>
    <dbReference type="NCBI Taxonomy" id="1974596"/>
    <lineage>
        <taxon>Viruses</taxon>
        <taxon>Varidnaviria</taxon>
        <taxon>Bamfordvirae</taxon>
        <taxon>Nucleocytoviricota</taxon>
        <taxon>Pokkesviricetes</taxon>
        <taxon>Chitovirales</taxon>
        <taxon>Poxviridae</taxon>
        <taxon>Chordopoxvirinae</taxon>
        <taxon>Avipoxvirus</taxon>
        <taxon>Avipoxvirus canarypox</taxon>
        <taxon>Canarypox virus</taxon>
    </lineage>
</organism>
<evidence type="ECO:0000313" key="7">
    <source>
        <dbReference type="EMBL" id="ARE67323.1"/>
    </source>
</evidence>
<name>A0A1V0QG61_CNPV</name>